<comment type="subcellular location">
    <subcellularLocation>
        <location evidence="1">Membrane</location>
        <topology evidence="1">Multi-pass membrane protein</topology>
    </subcellularLocation>
</comment>
<sequence>MSNTIDKRSIWILLALKGLRALFFLVVFGIFLYAVTLPPPEGLTSGGWKALTIFVLCLVLWVSNALPLAITSLLAIVLVPLLGVLPQKEVYSLFGNEAVFFILGAFMLAGAVMHSGLSNRIALAIMDRFGASPRKLLLSVYLIAAALSCVMSEHAVAAMLFPIVFEIAKSLGLKPGTSGYGKLLFLSLAWGCVIGGVATFLGGARVPLAVGMLKEITGKTIGFLDYTIAVLPAVAVLLPVGFFIITRAFKIDIESVDKAHELLKKKIHAMGKISYGEYAVGAVLALTVLAWVVWGAAGGLATIALISVVLLFVLKLVRWKDIEEYVNWGIILMYGGAIILGSALDKSGAAGWLAEKTLGEWVSSPFAAVAAFSLLAIVLTEGMSNAAVIAMLLPVGIGLSERFSIDASIVTYAIAVPAGFAFTLPMSTPANAIAVSSNYLTVRDMLKVGVIMALASWVVFNLTARFYWPLVGMGY</sequence>
<dbReference type="PANTHER" id="PTHR10283">
    <property type="entry name" value="SOLUTE CARRIER FAMILY 13 MEMBER"/>
    <property type="match status" value="1"/>
</dbReference>
<feature type="transmembrane region" description="Helical" evidence="6">
    <location>
        <begin position="98"/>
        <end position="117"/>
    </location>
</feature>
<dbReference type="NCBIfam" id="TIGR00785">
    <property type="entry name" value="dass"/>
    <property type="match status" value="1"/>
</dbReference>
<dbReference type="GO" id="GO:1905039">
    <property type="term" value="P:carboxylic acid transmembrane transport"/>
    <property type="evidence" value="ECO:0007669"/>
    <property type="project" value="UniProtKB-ARBA"/>
</dbReference>
<protein>
    <submittedName>
        <fullName evidence="7">Anion transporter, solute carrier family 13 (Sodium-dependent dicarboxylate transporter), member 2/3/5</fullName>
    </submittedName>
</protein>
<evidence type="ECO:0000256" key="6">
    <source>
        <dbReference type="SAM" id="Phobius"/>
    </source>
</evidence>
<keyword evidence="5 6" id="KW-0472">Membrane</keyword>
<comment type="similarity">
    <text evidence="2">Belongs to the SLC13A/DASS transporter (TC 2.A.47) family. DIT1 subfamily.</text>
</comment>
<feature type="transmembrane region" description="Helical" evidence="6">
    <location>
        <begin position="275"/>
        <end position="294"/>
    </location>
</feature>
<name>A0A0H4T5I9_9DELT</name>
<dbReference type="PANTHER" id="PTHR10283:SF82">
    <property type="entry name" value="SOLUTE CARRIER FAMILY 13 MEMBER 2"/>
    <property type="match status" value="1"/>
</dbReference>
<feature type="transmembrane region" description="Helical" evidence="6">
    <location>
        <begin position="325"/>
        <end position="344"/>
    </location>
</feature>
<proteinExistence type="inferred from homology"/>
<keyword evidence="4 6" id="KW-1133">Transmembrane helix</keyword>
<reference evidence="7" key="1">
    <citation type="journal article" date="2015" name="ISME J.">
        <title>Aquifer environment selects for microbial species cohorts in sediment and groundwater.</title>
        <authorList>
            <person name="Hug L.A."/>
            <person name="Thomas B.C."/>
            <person name="Brown C.T."/>
            <person name="Frischkorn K.R."/>
            <person name="Williams K.H."/>
            <person name="Tringe S.G."/>
            <person name="Banfield J.F."/>
        </authorList>
    </citation>
    <scope>NUCLEOTIDE SEQUENCE</scope>
</reference>
<evidence type="ECO:0000313" key="7">
    <source>
        <dbReference type="EMBL" id="AKQ02966.1"/>
    </source>
</evidence>
<feature type="transmembrane region" description="Helical" evidence="6">
    <location>
        <begin position="137"/>
        <end position="163"/>
    </location>
</feature>
<feature type="transmembrane region" description="Helical" evidence="6">
    <location>
        <begin position="364"/>
        <end position="397"/>
    </location>
</feature>
<feature type="transmembrane region" description="Helical" evidence="6">
    <location>
        <begin position="448"/>
        <end position="468"/>
    </location>
</feature>
<feature type="transmembrane region" description="Helical" evidence="6">
    <location>
        <begin position="53"/>
        <end position="86"/>
    </location>
</feature>
<dbReference type="Pfam" id="PF00939">
    <property type="entry name" value="Na_sulph_symp"/>
    <property type="match status" value="1"/>
</dbReference>
<evidence type="ECO:0000256" key="1">
    <source>
        <dbReference type="ARBA" id="ARBA00004141"/>
    </source>
</evidence>
<organism evidence="7">
    <name type="scientific">uncultured delta proteobacterium Rifle_16ft_4_minimus_37851</name>
    <dbReference type="NCBI Taxonomy" id="1665181"/>
    <lineage>
        <taxon>Bacteria</taxon>
        <taxon>Deltaproteobacteria</taxon>
        <taxon>environmental samples</taxon>
    </lineage>
</organism>
<feature type="transmembrane region" description="Helical" evidence="6">
    <location>
        <begin position="300"/>
        <end position="318"/>
    </location>
</feature>
<dbReference type="PIRSF" id="PIRSF002457">
    <property type="entry name" value="DASS"/>
    <property type="match status" value="1"/>
</dbReference>
<feature type="transmembrane region" description="Helical" evidence="6">
    <location>
        <begin position="12"/>
        <end position="33"/>
    </location>
</feature>
<keyword evidence="3 6" id="KW-0812">Transmembrane</keyword>
<dbReference type="GO" id="GO:0008514">
    <property type="term" value="F:organic anion transmembrane transporter activity"/>
    <property type="evidence" value="ECO:0007669"/>
    <property type="project" value="UniProtKB-ARBA"/>
</dbReference>
<dbReference type="InterPro" id="IPR030676">
    <property type="entry name" value="CitT-rel"/>
</dbReference>
<evidence type="ECO:0000256" key="3">
    <source>
        <dbReference type="ARBA" id="ARBA00022692"/>
    </source>
</evidence>
<feature type="transmembrane region" description="Helical" evidence="6">
    <location>
        <begin position="183"/>
        <end position="203"/>
    </location>
</feature>
<feature type="transmembrane region" description="Helical" evidence="6">
    <location>
        <begin position="409"/>
        <end position="428"/>
    </location>
</feature>
<evidence type="ECO:0000256" key="5">
    <source>
        <dbReference type="ARBA" id="ARBA00023136"/>
    </source>
</evidence>
<dbReference type="GO" id="GO:0005886">
    <property type="term" value="C:plasma membrane"/>
    <property type="evidence" value="ECO:0007669"/>
    <property type="project" value="TreeGrafter"/>
</dbReference>
<evidence type="ECO:0000256" key="4">
    <source>
        <dbReference type="ARBA" id="ARBA00022989"/>
    </source>
</evidence>
<accession>A0A0H4T5I9</accession>
<feature type="transmembrane region" description="Helical" evidence="6">
    <location>
        <begin position="223"/>
        <end position="245"/>
    </location>
</feature>
<evidence type="ECO:0000256" key="2">
    <source>
        <dbReference type="ARBA" id="ARBA00007349"/>
    </source>
</evidence>
<dbReference type="AlphaFoldDB" id="A0A0H4T5I9"/>
<dbReference type="EMBL" id="KT007006">
    <property type="protein sequence ID" value="AKQ02966.1"/>
    <property type="molecule type" value="Genomic_DNA"/>
</dbReference>
<dbReference type="InterPro" id="IPR001898">
    <property type="entry name" value="SLC13A/DASS"/>
</dbReference>